<dbReference type="InterPro" id="IPR050950">
    <property type="entry name" value="HTH-type_LysR_regulators"/>
</dbReference>
<dbReference type="Pfam" id="PF00126">
    <property type="entry name" value="HTH_1"/>
    <property type="match status" value="1"/>
</dbReference>
<comment type="similarity">
    <text evidence="1">Belongs to the LysR transcriptional regulatory family.</text>
</comment>
<dbReference type="SUPFAM" id="SSF46785">
    <property type="entry name" value="Winged helix' DNA-binding domain"/>
    <property type="match status" value="1"/>
</dbReference>
<dbReference type="InterPro" id="IPR005119">
    <property type="entry name" value="LysR_subst-bd"/>
</dbReference>
<dbReference type="PANTHER" id="PTHR30419:SF28">
    <property type="entry name" value="HTH-TYPE TRANSCRIPTIONAL REGULATOR BSDA"/>
    <property type="match status" value="1"/>
</dbReference>
<dbReference type="GO" id="GO:0003700">
    <property type="term" value="F:DNA-binding transcription factor activity"/>
    <property type="evidence" value="ECO:0007669"/>
    <property type="project" value="InterPro"/>
</dbReference>
<dbReference type="PROSITE" id="PS50931">
    <property type="entry name" value="HTH_LYSR"/>
    <property type="match status" value="1"/>
</dbReference>
<evidence type="ECO:0000256" key="4">
    <source>
        <dbReference type="ARBA" id="ARBA00023163"/>
    </source>
</evidence>
<dbReference type="InterPro" id="IPR000847">
    <property type="entry name" value="LysR_HTH_N"/>
</dbReference>
<dbReference type="OrthoDB" id="9803714at2"/>
<keyword evidence="3 6" id="KW-0238">DNA-binding</keyword>
<dbReference type="RefSeq" id="WP_073288305.1">
    <property type="nucleotide sequence ID" value="NZ_FRCP01000013.1"/>
</dbReference>
<dbReference type="SUPFAM" id="SSF53850">
    <property type="entry name" value="Periplasmic binding protein-like II"/>
    <property type="match status" value="1"/>
</dbReference>
<evidence type="ECO:0000313" key="7">
    <source>
        <dbReference type="Proteomes" id="UP000184038"/>
    </source>
</evidence>
<dbReference type="Proteomes" id="UP000184038">
    <property type="component" value="Unassembled WGS sequence"/>
</dbReference>
<evidence type="ECO:0000259" key="5">
    <source>
        <dbReference type="PROSITE" id="PS50931"/>
    </source>
</evidence>
<dbReference type="Gene3D" id="3.40.190.10">
    <property type="entry name" value="Periplasmic binding protein-like II"/>
    <property type="match status" value="2"/>
</dbReference>
<dbReference type="EMBL" id="FRCP01000013">
    <property type="protein sequence ID" value="SHM61069.1"/>
    <property type="molecule type" value="Genomic_DNA"/>
</dbReference>
<name>A0A1M7K6Y5_9FIRM</name>
<dbReference type="CDD" id="cd05466">
    <property type="entry name" value="PBP2_LTTR_substrate"/>
    <property type="match status" value="1"/>
</dbReference>
<dbReference type="GO" id="GO:0003677">
    <property type="term" value="F:DNA binding"/>
    <property type="evidence" value="ECO:0007669"/>
    <property type="project" value="UniProtKB-KW"/>
</dbReference>
<organism evidence="6 7">
    <name type="scientific">Anaerosporobacter mobilis DSM 15930</name>
    <dbReference type="NCBI Taxonomy" id="1120996"/>
    <lineage>
        <taxon>Bacteria</taxon>
        <taxon>Bacillati</taxon>
        <taxon>Bacillota</taxon>
        <taxon>Clostridia</taxon>
        <taxon>Lachnospirales</taxon>
        <taxon>Lachnospiraceae</taxon>
        <taxon>Anaerosporobacter</taxon>
    </lineage>
</organism>
<dbReference type="PRINTS" id="PR00039">
    <property type="entry name" value="HTHLYSR"/>
</dbReference>
<keyword evidence="2" id="KW-0805">Transcription regulation</keyword>
<accession>A0A1M7K6Y5</accession>
<keyword evidence="7" id="KW-1185">Reference proteome</keyword>
<dbReference type="GO" id="GO:0005829">
    <property type="term" value="C:cytosol"/>
    <property type="evidence" value="ECO:0007669"/>
    <property type="project" value="TreeGrafter"/>
</dbReference>
<reference evidence="6 7" key="1">
    <citation type="submission" date="2016-11" db="EMBL/GenBank/DDBJ databases">
        <authorList>
            <person name="Jaros S."/>
            <person name="Januszkiewicz K."/>
            <person name="Wedrychowicz H."/>
        </authorList>
    </citation>
    <scope>NUCLEOTIDE SEQUENCE [LARGE SCALE GENOMIC DNA]</scope>
    <source>
        <strain evidence="6 7">DSM 15930</strain>
    </source>
</reference>
<dbReference type="PANTHER" id="PTHR30419">
    <property type="entry name" value="HTH-TYPE TRANSCRIPTIONAL REGULATOR YBHD"/>
    <property type="match status" value="1"/>
</dbReference>
<sequence>MNIKQLQYFLTVAEAGSITAAAKRLHISQPPLSNQMQLLEKELGTKLFERGSRKITLTYAGQILYHRAQTIVDLSSAAIREITDLGTGLQGTIHLGTISSCGVVLLDRHLKHFHNQYPDVNFELYEGNTFQLLEKLKMGTIEIAIVRTPFHEEGFHCVYLEEEPMVAVGTKEYLGNSTDDKIGLEQLTDVPLIYYRRFENLLMNSFRDASLVPKVYCKNDDARTSLMWAAAGLGVAIIPRSITPAIPDPNLINKIIDVPTLYTKIAAIYRKDLYLSNIGQRFIQMFES</sequence>
<evidence type="ECO:0000313" key="6">
    <source>
        <dbReference type="EMBL" id="SHM61069.1"/>
    </source>
</evidence>
<proteinExistence type="inferred from homology"/>
<gene>
    <name evidence="6" type="ORF">SAMN02746066_02573</name>
</gene>
<evidence type="ECO:0000256" key="2">
    <source>
        <dbReference type="ARBA" id="ARBA00023015"/>
    </source>
</evidence>
<keyword evidence="4" id="KW-0804">Transcription</keyword>
<dbReference type="FunFam" id="1.10.10.10:FF:000001">
    <property type="entry name" value="LysR family transcriptional regulator"/>
    <property type="match status" value="1"/>
</dbReference>
<evidence type="ECO:0000256" key="1">
    <source>
        <dbReference type="ARBA" id="ARBA00009437"/>
    </source>
</evidence>
<evidence type="ECO:0000256" key="3">
    <source>
        <dbReference type="ARBA" id="ARBA00023125"/>
    </source>
</evidence>
<protein>
    <submittedName>
        <fullName evidence="6">DNA-binding transcriptional regulator, LysR family</fullName>
    </submittedName>
</protein>
<dbReference type="InterPro" id="IPR036390">
    <property type="entry name" value="WH_DNA-bd_sf"/>
</dbReference>
<dbReference type="Pfam" id="PF03466">
    <property type="entry name" value="LysR_substrate"/>
    <property type="match status" value="1"/>
</dbReference>
<dbReference type="AlphaFoldDB" id="A0A1M7K6Y5"/>
<dbReference type="Gene3D" id="1.10.10.10">
    <property type="entry name" value="Winged helix-like DNA-binding domain superfamily/Winged helix DNA-binding domain"/>
    <property type="match status" value="1"/>
</dbReference>
<dbReference type="InterPro" id="IPR036388">
    <property type="entry name" value="WH-like_DNA-bd_sf"/>
</dbReference>
<dbReference type="STRING" id="1120996.SAMN02746066_02573"/>
<feature type="domain" description="HTH lysR-type" evidence="5">
    <location>
        <begin position="1"/>
        <end position="58"/>
    </location>
</feature>